<proteinExistence type="inferred from homology"/>
<dbReference type="NCBIfam" id="TIGR04056">
    <property type="entry name" value="OMP_RagA_SusC"/>
    <property type="match status" value="1"/>
</dbReference>
<feature type="domain" description="TonB-dependent receptor plug" evidence="12">
    <location>
        <begin position="132"/>
        <end position="237"/>
    </location>
</feature>
<gene>
    <name evidence="13" type="ORF">SAMN05444277_1153</name>
</gene>
<dbReference type="OrthoDB" id="604358at2"/>
<dbReference type="Pfam" id="PF07715">
    <property type="entry name" value="Plug"/>
    <property type="match status" value="1"/>
</dbReference>
<dbReference type="InterPro" id="IPR023997">
    <property type="entry name" value="TonB-dep_OMP_SusC/RagA_CS"/>
</dbReference>
<dbReference type="Pfam" id="PF13620">
    <property type="entry name" value="CarboxypepD_reg"/>
    <property type="match status" value="1"/>
</dbReference>
<reference evidence="13 14" key="1">
    <citation type="submission" date="2016-10" db="EMBL/GenBank/DDBJ databases">
        <authorList>
            <person name="de Groot N.N."/>
        </authorList>
    </citation>
    <scope>NUCLEOTIDE SEQUENCE [LARGE SCALE GENOMIC DNA]</scope>
    <source>
        <strain evidence="13 14">DSM 28286</strain>
    </source>
</reference>
<organism evidence="13 14">
    <name type="scientific">Parafilimonas terrae</name>
    <dbReference type="NCBI Taxonomy" id="1465490"/>
    <lineage>
        <taxon>Bacteria</taxon>
        <taxon>Pseudomonadati</taxon>
        <taxon>Bacteroidota</taxon>
        <taxon>Chitinophagia</taxon>
        <taxon>Chitinophagales</taxon>
        <taxon>Chitinophagaceae</taxon>
        <taxon>Parafilimonas</taxon>
    </lineage>
</organism>
<evidence type="ECO:0000256" key="4">
    <source>
        <dbReference type="ARBA" id="ARBA00022692"/>
    </source>
</evidence>
<dbReference type="InterPro" id="IPR036942">
    <property type="entry name" value="Beta-barrel_TonB_sf"/>
</dbReference>
<evidence type="ECO:0000256" key="2">
    <source>
        <dbReference type="ARBA" id="ARBA00022448"/>
    </source>
</evidence>
<name>A0A1I5YZC7_9BACT</name>
<keyword evidence="14" id="KW-1185">Reference proteome</keyword>
<comment type="similarity">
    <text evidence="8 9">Belongs to the TonB-dependent receptor family.</text>
</comment>
<feature type="domain" description="TonB-dependent receptor-like beta-barrel" evidence="11">
    <location>
        <begin position="483"/>
        <end position="1035"/>
    </location>
</feature>
<comment type="subcellular location">
    <subcellularLocation>
        <location evidence="1 8">Cell outer membrane</location>
        <topology evidence="1 8">Multi-pass membrane protein</topology>
    </subcellularLocation>
</comment>
<dbReference type="GO" id="GO:0009279">
    <property type="term" value="C:cell outer membrane"/>
    <property type="evidence" value="ECO:0007669"/>
    <property type="project" value="UniProtKB-SubCell"/>
</dbReference>
<evidence type="ECO:0000256" key="1">
    <source>
        <dbReference type="ARBA" id="ARBA00004571"/>
    </source>
</evidence>
<evidence type="ECO:0000256" key="8">
    <source>
        <dbReference type="PROSITE-ProRule" id="PRU01360"/>
    </source>
</evidence>
<dbReference type="InterPro" id="IPR023996">
    <property type="entry name" value="TonB-dep_OMP_SusC/RagA"/>
</dbReference>
<evidence type="ECO:0000256" key="5">
    <source>
        <dbReference type="ARBA" id="ARBA00023077"/>
    </source>
</evidence>
<dbReference type="Gene3D" id="2.170.130.10">
    <property type="entry name" value="TonB-dependent receptor, plug domain"/>
    <property type="match status" value="1"/>
</dbReference>
<keyword evidence="4 8" id="KW-0812">Transmembrane</keyword>
<dbReference type="AlphaFoldDB" id="A0A1I5YZC7"/>
<evidence type="ECO:0000256" key="10">
    <source>
        <dbReference type="SAM" id="SignalP"/>
    </source>
</evidence>
<sequence length="1086" mass="119866">MMKNLHAICAFVICLLAITNPINAQQTSAAVAGVVQNENGSPVSGAAVTVKNAGTGFSTGVLTDSFGHYEFKSLPAGGPYTFSFSYVGYTTKTMSNYQLNAGQSVTIDAQLTDLSSSQLNDVVVVGYGTQKKENLTGAVAQTSGEVLKNRSLSNITQGLQGVVPNLNLIPPDGKPYSSAAYNIRGNTSIGQGGNALVLIDGVQGDPSLLNPNDIASVSVLKDASSAAIYGARAAYGVVLITTKTPSKEKVSVTYSSNYSLKRPTTVPDIVSNGYQYALMFDSSWSAWNDYSQSPQNINKTQPYSQGYIEEYAKRNADPSLPKVEVGPDGNYVYYGNTDWYDLLYKDNTFAMDQNVSVSGSSGKTSFYITGRYYNQDGIFNYNPDDYDMYNFTAKGSIQLTPWLQVTNTTMYNRRKYHNPLNVGEGGGIWRNLADEGHPSSMLFNPDGTLTFSAAYTVGDFVYGKNGIDLLDEFFKNTTGFVAKVAGDHLRIKGDFTFQKNNTDQTRKRVPVPYSNAPGVINYVGTTTNDITKTIGNTDYNAANLYAEYENTFNDHYIKGLIGYNYEQSVYNNTVTQRNGLIFPDADNINLALGQSINTSAGYEKWAILGGFFRVNYSFKDRYLVEVNGRYDGSSKFPSNQRYAFFPSISAGWRVSKESFWHVSPKFITDLKIRGSYGSLGNGNINSYVFQEQLMISQSSRVINGVLPQYTRAPAVLPDGLTWETSTTADLGLDLSMLSNRLNFTADIYERKTTDMFTTSQTLPAVFGADEPKGNYADMKTRGWEANISWQDNINIGSKPFHYNIGFWMSDYSATILSYNNDQGNLTDHYAGEKLGEIWGYTNDGYWTEADVDKAAAAQSFIKASNTGQFLPGDIKFKDINGDGVINNGTNTLSDPGDLSIIGNSTPRYSYGITAGAEYSNFFFSIFFQGVGKQDWWPGSEADLFWGQYNRPYNYIFQSQVNKIWSESNPNAYFPRYRGYVAQGTGRELNVKQTKYLQNARYIRLKNVQIGYSLPKSLLSKIHLTDARVYLSGENLWSSSPLYKITRDIDVESIGKSDIILTGNSNNGNGNNYPILKSFTAGISVTF</sequence>
<dbReference type="Gene3D" id="2.40.170.20">
    <property type="entry name" value="TonB-dependent receptor, beta-barrel domain"/>
    <property type="match status" value="1"/>
</dbReference>
<keyword evidence="5 9" id="KW-0798">TonB box</keyword>
<evidence type="ECO:0000259" key="12">
    <source>
        <dbReference type="Pfam" id="PF07715"/>
    </source>
</evidence>
<keyword evidence="7 8" id="KW-0998">Cell outer membrane</keyword>
<dbReference type="InterPro" id="IPR000531">
    <property type="entry name" value="Beta-barrel_TonB"/>
</dbReference>
<dbReference type="STRING" id="1465490.SAMN05444277_1153"/>
<evidence type="ECO:0000259" key="11">
    <source>
        <dbReference type="Pfam" id="PF00593"/>
    </source>
</evidence>
<dbReference type="Gene3D" id="2.60.40.1120">
    <property type="entry name" value="Carboxypeptidase-like, regulatory domain"/>
    <property type="match status" value="1"/>
</dbReference>
<feature type="chain" id="PRO_5011779702" evidence="10">
    <location>
        <begin position="25"/>
        <end position="1086"/>
    </location>
</feature>
<keyword evidence="2 8" id="KW-0813">Transport</keyword>
<dbReference type="Proteomes" id="UP000199031">
    <property type="component" value="Unassembled WGS sequence"/>
</dbReference>
<dbReference type="Pfam" id="PF00593">
    <property type="entry name" value="TonB_dep_Rec_b-barrel"/>
    <property type="match status" value="1"/>
</dbReference>
<evidence type="ECO:0000313" key="13">
    <source>
        <dbReference type="EMBL" id="SFQ49415.1"/>
    </source>
</evidence>
<feature type="signal peptide" evidence="10">
    <location>
        <begin position="1"/>
        <end position="24"/>
    </location>
</feature>
<evidence type="ECO:0000256" key="9">
    <source>
        <dbReference type="RuleBase" id="RU003357"/>
    </source>
</evidence>
<protein>
    <submittedName>
        <fullName evidence="13">TonB-linked outer membrane protein, SusC/RagA family</fullName>
    </submittedName>
</protein>
<evidence type="ECO:0000313" key="14">
    <source>
        <dbReference type="Proteomes" id="UP000199031"/>
    </source>
</evidence>
<keyword evidence="6 8" id="KW-0472">Membrane</keyword>
<dbReference type="SUPFAM" id="SSF49464">
    <property type="entry name" value="Carboxypeptidase regulatory domain-like"/>
    <property type="match status" value="1"/>
</dbReference>
<accession>A0A1I5YZC7</accession>
<dbReference type="PROSITE" id="PS52016">
    <property type="entry name" value="TONB_DEPENDENT_REC_3"/>
    <property type="match status" value="1"/>
</dbReference>
<dbReference type="InterPro" id="IPR039426">
    <property type="entry name" value="TonB-dep_rcpt-like"/>
</dbReference>
<dbReference type="RefSeq" id="WP_090662384.1">
    <property type="nucleotide sequence ID" value="NZ_FOXQ01000015.1"/>
</dbReference>
<evidence type="ECO:0000256" key="7">
    <source>
        <dbReference type="ARBA" id="ARBA00023237"/>
    </source>
</evidence>
<dbReference type="NCBIfam" id="TIGR04057">
    <property type="entry name" value="SusC_RagA_signa"/>
    <property type="match status" value="1"/>
</dbReference>
<dbReference type="EMBL" id="FOXQ01000015">
    <property type="protein sequence ID" value="SFQ49415.1"/>
    <property type="molecule type" value="Genomic_DNA"/>
</dbReference>
<keyword evidence="10" id="KW-0732">Signal</keyword>
<dbReference type="InterPro" id="IPR037066">
    <property type="entry name" value="Plug_dom_sf"/>
</dbReference>
<evidence type="ECO:0000256" key="6">
    <source>
        <dbReference type="ARBA" id="ARBA00023136"/>
    </source>
</evidence>
<evidence type="ECO:0000256" key="3">
    <source>
        <dbReference type="ARBA" id="ARBA00022452"/>
    </source>
</evidence>
<dbReference type="InterPro" id="IPR012910">
    <property type="entry name" value="Plug_dom"/>
</dbReference>
<dbReference type="InterPro" id="IPR008969">
    <property type="entry name" value="CarboxyPept-like_regulatory"/>
</dbReference>
<keyword evidence="3 8" id="KW-1134">Transmembrane beta strand</keyword>
<dbReference type="SUPFAM" id="SSF56935">
    <property type="entry name" value="Porins"/>
    <property type="match status" value="1"/>
</dbReference>